<dbReference type="Proteomes" id="UP001497644">
    <property type="component" value="Chromosome 6"/>
</dbReference>
<accession>A0AAV2P343</accession>
<dbReference type="AlphaFoldDB" id="A0AAV2P343"/>
<dbReference type="EMBL" id="OZ034829">
    <property type="protein sequence ID" value="CAL1685560.1"/>
    <property type="molecule type" value="Genomic_DNA"/>
</dbReference>
<proteinExistence type="predicted"/>
<reference evidence="1" key="1">
    <citation type="submission" date="2024-04" db="EMBL/GenBank/DDBJ databases">
        <authorList>
            <consortium name="Molecular Ecology Group"/>
        </authorList>
    </citation>
    <scope>NUCLEOTIDE SEQUENCE</scope>
</reference>
<sequence length="110" mass="12788">MKREVDRKRADRLCRKDFVEFELGTKRYDEIPASTNIDSPLVPTATSRTVRLGWAFRKSHVTGILMFRARLRCCTNCGNYRKTKYLGHITLVDLTERDADAFRESSVDEN</sequence>
<protein>
    <submittedName>
        <fullName evidence="1">Uncharacterized protein</fullName>
    </submittedName>
</protein>
<organism evidence="1 2">
    <name type="scientific">Lasius platythorax</name>
    <dbReference type="NCBI Taxonomy" id="488582"/>
    <lineage>
        <taxon>Eukaryota</taxon>
        <taxon>Metazoa</taxon>
        <taxon>Ecdysozoa</taxon>
        <taxon>Arthropoda</taxon>
        <taxon>Hexapoda</taxon>
        <taxon>Insecta</taxon>
        <taxon>Pterygota</taxon>
        <taxon>Neoptera</taxon>
        <taxon>Endopterygota</taxon>
        <taxon>Hymenoptera</taxon>
        <taxon>Apocrita</taxon>
        <taxon>Aculeata</taxon>
        <taxon>Formicoidea</taxon>
        <taxon>Formicidae</taxon>
        <taxon>Formicinae</taxon>
        <taxon>Lasius</taxon>
        <taxon>Lasius</taxon>
    </lineage>
</organism>
<keyword evidence="2" id="KW-1185">Reference proteome</keyword>
<evidence type="ECO:0000313" key="1">
    <source>
        <dbReference type="EMBL" id="CAL1685560.1"/>
    </source>
</evidence>
<gene>
    <name evidence="1" type="ORF">LPLAT_LOCUS11015</name>
</gene>
<name>A0AAV2P343_9HYME</name>
<evidence type="ECO:0000313" key="2">
    <source>
        <dbReference type="Proteomes" id="UP001497644"/>
    </source>
</evidence>